<name>E0RR56_WINT6</name>
<dbReference type="KEGG" id="sta:STHERM_c06750"/>
<dbReference type="InterPro" id="IPR003658">
    <property type="entry name" value="Anti-sigma_ant"/>
</dbReference>
<organism evidence="5 6">
    <name type="scientific">Winmispira thermophila (strain ATCC 49972 / DSM 6192 / RI 19.B1)</name>
    <name type="common">Spirochaeta thermophila</name>
    <dbReference type="NCBI Taxonomy" id="665571"/>
    <lineage>
        <taxon>Bacteria</taxon>
        <taxon>Pseudomonadati</taxon>
        <taxon>Spirochaetota</taxon>
        <taxon>Spirochaetia</taxon>
        <taxon>Winmispirales</taxon>
        <taxon>Winmispiraceae</taxon>
        <taxon>Winmispira</taxon>
    </lineage>
</organism>
<dbReference type="PaxDb" id="665571-STHERM_c06750"/>
<dbReference type="AlphaFoldDB" id="E0RR56"/>
<reference key="1">
    <citation type="submission" date="2009-08" db="EMBL/GenBank/DDBJ databases">
        <title>The genome sequence of Spirochaeta thermophila DSM6192.</title>
        <authorList>
            <person name="Angelov A."/>
            <person name="Mientus M."/>
            <person name="Wittenberg S."/>
            <person name="Lehmann R."/>
            <person name="Liesegang H."/>
            <person name="Daniel R."/>
            <person name="Liebl W."/>
        </authorList>
    </citation>
    <scope>NUCLEOTIDE SEQUENCE</scope>
    <source>
        <strain>DSM 6192</strain>
    </source>
</reference>
<evidence type="ECO:0000256" key="3">
    <source>
        <dbReference type="SAM" id="MobiDB-lite"/>
    </source>
</evidence>
<gene>
    <name evidence="5" type="ordered locus">STHERM_c06750</name>
</gene>
<dbReference type="RefSeq" id="WP_013313475.1">
    <property type="nucleotide sequence ID" value="NC_014484.1"/>
</dbReference>
<feature type="compositionally biased region" description="Polar residues" evidence="3">
    <location>
        <begin position="120"/>
        <end position="130"/>
    </location>
</feature>
<evidence type="ECO:0000313" key="5">
    <source>
        <dbReference type="EMBL" id="ADN01634.1"/>
    </source>
</evidence>
<accession>E0RR56</accession>
<dbReference type="HOGENOM" id="CLU_115403_9_3_12"/>
<dbReference type="CDD" id="cd07043">
    <property type="entry name" value="STAS_anti-anti-sigma_factors"/>
    <property type="match status" value="1"/>
</dbReference>
<dbReference type="GO" id="GO:0043856">
    <property type="term" value="F:anti-sigma factor antagonist activity"/>
    <property type="evidence" value="ECO:0007669"/>
    <property type="project" value="InterPro"/>
</dbReference>
<evidence type="ECO:0000259" key="4">
    <source>
        <dbReference type="PROSITE" id="PS50801"/>
    </source>
</evidence>
<evidence type="ECO:0000256" key="1">
    <source>
        <dbReference type="ARBA" id="ARBA00009013"/>
    </source>
</evidence>
<dbReference type="InterPro" id="IPR002645">
    <property type="entry name" value="STAS_dom"/>
</dbReference>
<dbReference type="SUPFAM" id="SSF52091">
    <property type="entry name" value="SpoIIaa-like"/>
    <property type="match status" value="1"/>
</dbReference>
<dbReference type="PANTHER" id="PTHR33495">
    <property type="entry name" value="ANTI-SIGMA FACTOR ANTAGONIST TM_1081-RELATED-RELATED"/>
    <property type="match status" value="1"/>
</dbReference>
<dbReference type="Proteomes" id="UP000001296">
    <property type="component" value="Chromosome"/>
</dbReference>
<dbReference type="Pfam" id="PF01740">
    <property type="entry name" value="STAS"/>
    <property type="match status" value="1"/>
</dbReference>
<evidence type="ECO:0000313" key="6">
    <source>
        <dbReference type="Proteomes" id="UP000001296"/>
    </source>
</evidence>
<proteinExistence type="inferred from homology"/>
<dbReference type="InterPro" id="IPR036513">
    <property type="entry name" value="STAS_dom_sf"/>
</dbReference>
<reference evidence="5 6" key="2">
    <citation type="journal article" date="2010" name="J. Bacteriol.">
        <title>Genome sequence of the polysaccharide-degrading, thermophilic anaerobe Spirochaeta thermophila DSM 6192.</title>
        <authorList>
            <person name="Angelov A."/>
            <person name="Liebl S."/>
            <person name="Ballschmiter M."/>
            <person name="Bomeke M."/>
            <person name="Lehmann R."/>
            <person name="Liesegang H."/>
            <person name="Daniel R."/>
            <person name="Liebl W."/>
        </authorList>
    </citation>
    <scope>NUCLEOTIDE SEQUENCE [LARGE SCALE GENOMIC DNA]</scope>
    <source>
        <strain evidence="6">ATCC 49972 / DSM 6192 / RI 19.B1</strain>
    </source>
</reference>
<evidence type="ECO:0000256" key="2">
    <source>
        <dbReference type="RuleBase" id="RU003749"/>
    </source>
</evidence>
<sequence length="130" mass="14729">MDIDVTREKHSFILSLSGELDLYQAPRIKDMLQKVFPEHPARIVFDLDGLTYIDSSGIGALLYAYSEAKRRDIAFYLVNLHGSVKRVIELTKLLHYFPIAPSLEEALHEEESSADPSEEMTFTSPEKSSP</sequence>
<feature type="region of interest" description="Disordered" evidence="3">
    <location>
        <begin position="107"/>
        <end position="130"/>
    </location>
</feature>
<dbReference type="Gene3D" id="3.30.750.24">
    <property type="entry name" value="STAS domain"/>
    <property type="match status" value="1"/>
</dbReference>
<protein>
    <recommendedName>
        <fullName evidence="2">Anti-sigma factor antagonist</fullName>
    </recommendedName>
</protein>
<dbReference type="PROSITE" id="PS50801">
    <property type="entry name" value="STAS"/>
    <property type="match status" value="1"/>
</dbReference>
<dbReference type="NCBIfam" id="TIGR00377">
    <property type="entry name" value="ant_ant_sig"/>
    <property type="match status" value="1"/>
</dbReference>
<feature type="domain" description="STAS" evidence="4">
    <location>
        <begin position="1"/>
        <end position="110"/>
    </location>
</feature>
<dbReference type="eggNOG" id="COG1366">
    <property type="taxonomic scope" value="Bacteria"/>
</dbReference>
<dbReference type="EMBL" id="CP001698">
    <property type="protein sequence ID" value="ADN01634.1"/>
    <property type="molecule type" value="Genomic_DNA"/>
</dbReference>
<comment type="similarity">
    <text evidence="1 2">Belongs to the anti-sigma-factor antagonist family.</text>
</comment>